<gene>
    <name evidence="3" type="primary">Acey_s0014.g2251</name>
    <name evidence="3" type="synonym">Acey-gpa-13</name>
    <name evidence="3" type="ORF">Y032_0014g2251</name>
</gene>
<evidence type="ECO:0000313" key="3">
    <source>
        <dbReference type="EMBL" id="EYC23978.1"/>
    </source>
</evidence>
<accession>A0A016VB84</accession>
<name>A0A016VB84_9BILA</name>
<evidence type="ECO:0000256" key="2">
    <source>
        <dbReference type="SAM" id="Phobius"/>
    </source>
</evidence>
<feature type="compositionally biased region" description="Low complexity" evidence="1">
    <location>
        <begin position="9"/>
        <end position="27"/>
    </location>
</feature>
<protein>
    <submittedName>
        <fullName evidence="3">Uncharacterized protein</fullName>
    </submittedName>
</protein>
<reference evidence="4" key="1">
    <citation type="journal article" date="2015" name="Nat. Genet.">
        <title>The genome and transcriptome of the zoonotic hookworm Ancylostoma ceylanicum identify infection-specific gene families.</title>
        <authorList>
            <person name="Schwarz E.M."/>
            <person name="Hu Y."/>
            <person name="Antoshechkin I."/>
            <person name="Miller M.M."/>
            <person name="Sternberg P.W."/>
            <person name="Aroian R.V."/>
        </authorList>
    </citation>
    <scope>NUCLEOTIDE SEQUENCE</scope>
    <source>
        <strain evidence="4">HY135</strain>
    </source>
</reference>
<dbReference type="Proteomes" id="UP000024635">
    <property type="component" value="Unassembled WGS sequence"/>
</dbReference>
<keyword evidence="2" id="KW-0472">Membrane</keyword>
<comment type="caution">
    <text evidence="3">The sequence shown here is derived from an EMBL/GenBank/DDBJ whole genome shotgun (WGS) entry which is preliminary data.</text>
</comment>
<dbReference type="EMBL" id="JARK01001350">
    <property type="protein sequence ID" value="EYC23978.1"/>
    <property type="molecule type" value="Genomic_DNA"/>
</dbReference>
<keyword evidence="2" id="KW-0812">Transmembrane</keyword>
<keyword evidence="4" id="KW-1185">Reference proteome</keyword>
<feature type="transmembrane region" description="Helical" evidence="2">
    <location>
        <begin position="59"/>
        <end position="77"/>
    </location>
</feature>
<dbReference type="AlphaFoldDB" id="A0A016VB84"/>
<feature type="region of interest" description="Disordered" evidence="1">
    <location>
        <begin position="1"/>
        <end position="27"/>
    </location>
</feature>
<proteinExistence type="predicted"/>
<organism evidence="3 4">
    <name type="scientific">Ancylostoma ceylanicum</name>
    <dbReference type="NCBI Taxonomy" id="53326"/>
    <lineage>
        <taxon>Eukaryota</taxon>
        <taxon>Metazoa</taxon>
        <taxon>Ecdysozoa</taxon>
        <taxon>Nematoda</taxon>
        <taxon>Chromadorea</taxon>
        <taxon>Rhabditida</taxon>
        <taxon>Rhabditina</taxon>
        <taxon>Rhabditomorpha</taxon>
        <taxon>Strongyloidea</taxon>
        <taxon>Ancylostomatidae</taxon>
        <taxon>Ancylostomatinae</taxon>
        <taxon>Ancylostoma</taxon>
    </lineage>
</organism>
<evidence type="ECO:0000256" key="1">
    <source>
        <dbReference type="SAM" id="MobiDB-lite"/>
    </source>
</evidence>
<dbReference type="OrthoDB" id="5817230at2759"/>
<keyword evidence="2" id="KW-1133">Transmembrane helix</keyword>
<sequence>MGCGSSSQVENVVPAPKAAAEPARPATAANGAAVTRATCGDENPVIATTMDELNVDYTIIRLLLLGWFLLIMGLLPWKCW</sequence>
<evidence type="ECO:0000313" key="4">
    <source>
        <dbReference type="Proteomes" id="UP000024635"/>
    </source>
</evidence>